<evidence type="ECO:0000256" key="3">
    <source>
        <dbReference type="ARBA" id="ARBA00022692"/>
    </source>
</evidence>
<name>A0ABP1PAV5_XYLVO</name>
<evidence type="ECO:0000256" key="1">
    <source>
        <dbReference type="ARBA" id="ARBA00004651"/>
    </source>
</evidence>
<dbReference type="Proteomes" id="UP001642520">
    <property type="component" value="Unassembled WGS sequence"/>
</dbReference>
<keyword evidence="2" id="KW-1003">Cell membrane</keyword>
<protein>
    <recommendedName>
        <fullName evidence="9">Gustatory receptor</fullName>
    </recommendedName>
</protein>
<evidence type="ECO:0000313" key="7">
    <source>
        <dbReference type="EMBL" id="CAL7950383.1"/>
    </source>
</evidence>
<feature type="transmembrane region" description="Helical" evidence="6">
    <location>
        <begin position="67"/>
        <end position="90"/>
    </location>
</feature>
<comment type="subcellular location">
    <subcellularLocation>
        <location evidence="1">Cell membrane</location>
        <topology evidence="1">Multi-pass membrane protein</topology>
    </subcellularLocation>
</comment>
<evidence type="ECO:0008006" key="9">
    <source>
        <dbReference type="Google" id="ProtNLM"/>
    </source>
</evidence>
<dbReference type="EMBL" id="CAXAJV020001300">
    <property type="protein sequence ID" value="CAL7950383.1"/>
    <property type="molecule type" value="Genomic_DNA"/>
</dbReference>
<keyword evidence="4 6" id="KW-1133">Transmembrane helix</keyword>
<reference evidence="7 8" key="1">
    <citation type="submission" date="2024-08" db="EMBL/GenBank/DDBJ databases">
        <authorList>
            <person name="Will J Nash"/>
            <person name="Angela Man"/>
            <person name="Seanna McTaggart"/>
            <person name="Kendall Baker"/>
            <person name="Tom Barker"/>
            <person name="Leah Catchpole"/>
            <person name="Alex Durrant"/>
            <person name="Karim Gharbi"/>
            <person name="Naomi Irish"/>
            <person name="Gemy Kaithakottil"/>
            <person name="Debby Ku"/>
            <person name="Aaliyah Providence"/>
            <person name="Felix Shaw"/>
            <person name="David Swarbreck"/>
            <person name="Chris Watkins"/>
            <person name="Ann M. McCartney"/>
            <person name="Giulio Formenti"/>
            <person name="Alice Mouton"/>
            <person name="Noel Vella"/>
            <person name="Bjorn M von Reumont"/>
            <person name="Adriana Vella"/>
            <person name="Wilfried Haerty"/>
        </authorList>
    </citation>
    <scope>NUCLEOTIDE SEQUENCE [LARGE SCALE GENOMIC DNA]</scope>
</reference>
<feature type="transmembrane region" description="Helical" evidence="6">
    <location>
        <begin position="179"/>
        <end position="200"/>
    </location>
</feature>
<keyword evidence="3 6" id="KW-0812">Transmembrane</keyword>
<organism evidence="7 8">
    <name type="scientific">Xylocopa violacea</name>
    <name type="common">Violet carpenter bee</name>
    <name type="synonym">Apis violacea</name>
    <dbReference type="NCBI Taxonomy" id="135666"/>
    <lineage>
        <taxon>Eukaryota</taxon>
        <taxon>Metazoa</taxon>
        <taxon>Ecdysozoa</taxon>
        <taxon>Arthropoda</taxon>
        <taxon>Hexapoda</taxon>
        <taxon>Insecta</taxon>
        <taxon>Pterygota</taxon>
        <taxon>Neoptera</taxon>
        <taxon>Endopterygota</taxon>
        <taxon>Hymenoptera</taxon>
        <taxon>Apocrita</taxon>
        <taxon>Aculeata</taxon>
        <taxon>Apoidea</taxon>
        <taxon>Anthophila</taxon>
        <taxon>Apidae</taxon>
        <taxon>Xylocopa</taxon>
        <taxon>Xylocopa</taxon>
    </lineage>
</organism>
<evidence type="ECO:0000256" key="6">
    <source>
        <dbReference type="SAM" id="Phobius"/>
    </source>
</evidence>
<comment type="caution">
    <text evidence="7">The sequence shown here is derived from an EMBL/GenBank/DDBJ whole genome shotgun (WGS) entry which is preliminary data.</text>
</comment>
<evidence type="ECO:0000256" key="4">
    <source>
        <dbReference type="ARBA" id="ARBA00022989"/>
    </source>
</evidence>
<keyword evidence="8" id="KW-1185">Reference proteome</keyword>
<dbReference type="Pfam" id="PF08395">
    <property type="entry name" value="7tm_7"/>
    <property type="match status" value="1"/>
</dbReference>
<sequence>MHVLNGCLNHINDSLAEIENALINDEPHLLRRVYHMQKNPELLTKLKTLKKQHLEVSETLQMLNDSFSMQCIGITTLLFIDITFNIYNYLLVYNKGGKIKQWFSFPSFFLICNVLQLIMLIWSSEVTKTRIEKMGTNIHRIIMHTFDEQITSELEMFSLQVLQRDNTFIAKGLVIDATLLTKILCSSTTFLLILIQFLVAKPC</sequence>
<evidence type="ECO:0000256" key="2">
    <source>
        <dbReference type="ARBA" id="ARBA00022475"/>
    </source>
</evidence>
<proteinExistence type="predicted"/>
<feature type="transmembrane region" description="Helical" evidence="6">
    <location>
        <begin position="102"/>
        <end position="122"/>
    </location>
</feature>
<dbReference type="InterPro" id="IPR013604">
    <property type="entry name" value="7TM_chemorcpt"/>
</dbReference>
<evidence type="ECO:0000313" key="8">
    <source>
        <dbReference type="Proteomes" id="UP001642520"/>
    </source>
</evidence>
<accession>A0ABP1PAV5</accession>
<keyword evidence="5 6" id="KW-0472">Membrane</keyword>
<evidence type="ECO:0000256" key="5">
    <source>
        <dbReference type="ARBA" id="ARBA00023136"/>
    </source>
</evidence>
<gene>
    <name evidence="7" type="ORF">XYLVIOL_LOCUS9928</name>
</gene>